<dbReference type="EMBL" id="CP042220">
    <property type="protein sequence ID" value="QDX31973.1"/>
    <property type="molecule type" value="Genomic_DNA"/>
</dbReference>
<accession>A0A5B8IDN0</accession>
<reference evidence="2 5" key="1">
    <citation type="journal article" date="2019" name="Environ. Microbiol.">
        <title>The phytopathogenic nature of Dickeya aquatica 174/2 and the dynamic early evolution of Dickeya pathogenicity.</title>
        <authorList>
            <person name="Duprey A."/>
            <person name="Taib N."/>
            <person name="Leonard S."/>
            <person name="Garin T."/>
            <person name="Flandrois J.P."/>
            <person name="Nasser W."/>
            <person name="Brochier-Armanet C."/>
            <person name="Reverchon S."/>
        </authorList>
    </citation>
    <scope>NUCLEOTIDE SEQUENCE [LARGE SCALE GENOMIC DNA]</scope>
    <source>
        <strain evidence="2 5">NCPPB 569</strain>
    </source>
</reference>
<dbReference type="EMBL" id="CP042220">
    <property type="protein sequence ID" value="QDX31975.1"/>
    <property type="molecule type" value="Genomic_DNA"/>
</dbReference>
<evidence type="ECO:0000313" key="5">
    <source>
        <dbReference type="Proteomes" id="UP000320591"/>
    </source>
</evidence>
<name>A0A5B8IDN0_9GAMM</name>
<dbReference type="KEGG" id="dic:Dpoa569_0001777"/>
<gene>
    <name evidence="2" type="ORF">Dpoa569_0001777</name>
    <name evidence="3" type="ORF">Dpoa569_0001784</name>
    <name evidence="4" type="ORF">Dpoa569_0001791</name>
</gene>
<dbReference type="EMBL" id="CP042220">
    <property type="protein sequence ID" value="QDX31974.1"/>
    <property type="molecule type" value="Genomic_DNA"/>
</dbReference>
<feature type="domain" description="CdiI immunity protein" evidence="1">
    <location>
        <begin position="3"/>
        <end position="73"/>
    </location>
</feature>
<dbReference type="Pfam" id="PF18593">
    <property type="entry name" value="CdiI_2"/>
    <property type="match status" value="1"/>
</dbReference>
<dbReference type="AlphaFoldDB" id="A0A5B8IDN0"/>
<dbReference type="InterPro" id="IPR041129">
    <property type="entry name" value="CdiI_2"/>
</dbReference>
<protein>
    <recommendedName>
        <fullName evidence="1">CdiI immunity protein domain-containing protein</fullName>
    </recommendedName>
</protein>
<organism evidence="2 5">
    <name type="scientific">Dickeya poaceiphila</name>
    <dbReference type="NCBI Taxonomy" id="568768"/>
    <lineage>
        <taxon>Bacteria</taxon>
        <taxon>Pseudomonadati</taxon>
        <taxon>Pseudomonadota</taxon>
        <taxon>Gammaproteobacteria</taxon>
        <taxon>Enterobacterales</taxon>
        <taxon>Pectobacteriaceae</taxon>
        <taxon>Dickeya</taxon>
    </lineage>
</organism>
<evidence type="ECO:0000313" key="2">
    <source>
        <dbReference type="EMBL" id="QDX31973.1"/>
    </source>
</evidence>
<evidence type="ECO:0000313" key="4">
    <source>
        <dbReference type="EMBL" id="QDX31975.1"/>
    </source>
</evidence>
<evidence type="ECO:0000313" key="3">
    <source>
        <dbReference type="EMBL" id="QDX31974.1"/>
    </source>
</evidence>
<proteinExistence type="predicted"/>
<dbReference type="Proteomes" id="UP000320591">
    <property type="component" value="Chromosome"/>
</dbReference>
<dbReference type="KEGG" id="dic:Dpoa569_0001784"/>
<keyword evidence="5" id="KW-1185">Reference proteome</keyword>
<dbReference type="KEGG" id="dic:Dpoa569_0001791"/>
<evidence type="ECO:0000259" key="1">
    <source>
        <dbReference type="Pfam" id="PF18593"/>
    </source>
</evidence>
<sequence>MLFGSADGALDAYISTENEDERLCLREEINNLLALSLDDSELEDIILNKIDCSYYYPNEWRTAKDWFEHICKKID</sequence>